<sequence>MPSAVTVLRAELQSSFFPRGRRNTAHSSPPPPTPVGAGRQGRALWMSLSLIVGLIPPLIPPLSPPPSLRPPITTITAPSPATRRRSAIQAEGEDQPDPTRPYQPWTDPTTESRF</sequence>
<evidence type="ECO:0000313" key="2">
    <source>
        <dbReference type="EMBL" id="MPC32907.1"/>
    </source>
</evidence>
<dbReference type="EMBL" id="VSRR010002720">
    <property type="protein sequence ID" value="MPC32907.1"/>
    <property type="molecule type" value="Genomic_DNA"/>
</dbReference>
<evidence type="ECO:0000256" key="1">
    <source>
        <dbReference type="SAM" id="MobiDB-lite"/>
    </source>
</evidence>
<comment type="caution">
    <text evidence="2">The sequence shown here is derived from an EMBL/GenBank/DDBJ whole genome shotgun (WGS) entry which is preliminary data.</text>
</comment>
<gene>
    <name evidence="2" type="ORF">E2C01_026241</name>
</gene>
<keyword evidence="3" id="KW-1185">Reference proteome</keyword>
<reference evidence="2 3" key="1">
    <citation type="submission" date="2019-05" db="EMBL/GenBank/DDBJ databases">
        <title>Another draft genome of Portunus trituberculatus and its Hox gene families provides insights of decapod evolution.</title>
        <authorList>
            <person name="Jeong J.-H."/>
            <person name="Song I."/>
            <person name="Kim S."/>
            <person name="Choi T."/>
            <person name="Kim D."/>
            <person name="Ryu S."/>
            <person name="Kim W."/>
        </authorList>
    </citation>
    <scope>NUCLEOTIDE SEQUENCE [LARGE SCALE GENOMIC DNA]</scope>
    <source>
        <tissue evidence="2">Muscle</tissue>
    </source>
</reference>
<dbReference type="Proteomes" id="UP000324222">
    <property type="component" value="Unassembled WGS sequence"/>
</dbReference>
<accession>A0A5B7EI14</accession>
<protein>
    <submittedName>
        <fullName evidence="2">Uncharacterized protein</fullName>
    </submittedName>
</protein>
<name>A0A5B7EI14_PORTR</name>
<feature type="region of interest" description="Disordered" evidence="1">
    <location>
        <begin position="62"/>
        <end position="114"/>
    </location>
</feature>
<evidence type="ECO:0000313" key="3">
    <source>
        <dbReference type="Proteomes" id="UP000324222"/>
    </source>
</evidence>
<feature type="compositionally biased region" description="Low complexity" evidence="1">
    <location>
        <begin position="70"/>
        <end position="81"/>
    </location>
</feature>
<organism evidence="2 3">
    <name type="scientific">Portunus trituberculatus</name>
    <name type="common">Swimming crab</name>
    <name type="synonym">Neptunus trituberculatus</name>
    <dbReference type="NCBI Taxonomy" id="210409"/>
    <lineage>
        <taxon>Eukaryota</taxon>
        <taxon>Metazoa</taxon>
        <taxon>Ecdysozoa</taxon>
        <taxon>Arthropoda</taxon>
        <taxon>Crustacea</taxon>
        <taxon>Multicrustacea</taxon>
        <taxon>Malacostraca</taxon>
        <taxon>Eumalacostraca</taxon>
        <taxon>Eucarida</taxon>
        <taxon>Decapoda</taxon>
        <taxon>Pleocyemata</taxon>
        <taxon>Brachyura</taxon>
        <taxon>Eubrachyura</taxon>
        <taxon>Portunoidea</taxon>
        <taxon>Portunidae</taxon>
        <taxon>Portuninae</taxon>
        <taxon>Portunus</taxon>
    </lineage>
</organism>
<feature type="region of interest" description="Disordered" evidence="1">
    <location>
        <begin position="14"/>
        <end position="40"/>
    </location>
</feature>
<dbReference type="AlphaFoldDB" id="A0A5B7EI14"/>
<proteinExistence type="predicted"/>